<dbReference type="STRING" id="1036611.A0A1L9Q4X7"/>
<evidence type="ECO:0000256" key="4">
    <source>
        <dbReference type="ARBA" id="ARBA00023136"/>
    </source>
</evidence>
<keyword evidence="4 5" id="KW-0472">Membrane</keyword>
<dbReference type="PANTHER" id="PTHR23501:SF199">
    <property type="entry name" value="MFS EFFLUX TRANSPORTER INPD-RELATED"/>
    <property type="match status" value="1"/>
</dbReference>
<dbReference type="GeneID" id="63734223"/>
<evidence type="ECO:0000256" key="3">
    <source>
        <dbReference type="ARBA" id="ARBA00022989"/>
    </source>
</evidence>
<proteinExistence type="predicted"/>
<dbReference type="SUPFAM" id="SSF103473">
    <property type="entry name" value="MFS general substrate transporter"/>
    <property type="match status" value="1"/>
</dbReference>
<feature type="transmembrane region" description="Helical" evidence="5">
    <location>
        <begin position="335"/>
        <end position="358"/>
    </location>
</feature>
<dbReference type="AlphaFoldDB" id="A0A1L9Q4X7"/>
<evidence type="ECO:0000259" key="6">
    <source>
        <dbReference type="PROSITE" id="PS50850"/>
    </source>
</evidence>
<feature type="transmembrane region" description="Helical" evidence="5">
    <location>
        <begin position="302"/>
        <end position="323"/>
    </location>
</feature>
<dbReference type="InterPro" id="IPR036259">
    <property type="entry name" value="MFS_trans_sf"/>
</dbReference>
<dbReference type="VEuPathDB" id="FungiDB:ASPVEDRAFT_89992"/>
<feature type="transmembrane region" description="Helical" evidence="5">
    <location>
        <begin position="93"/>
        <end position="116"/>
    </location>
</feature>
<keyword evidence="3 5" id="KW-1133">Transmembrane helix</keyword>
<dbReference type="RefSeq" id="XP_040674544.1">
    <property type="nucleotide sequence ID" value="XM_040818712.1"/>
</dbReference>
<dbReference type="OrthoDB" id="10021397at2759"/>
<dbReference type="Gene3D" id="1.20.1720.10">
    <property type="entry name" value="Multidrug resistance protein D"/>
    <property type="match status" value="1"/>
</dbReference>
<feature type="domain" description="Major facilitator superfamily (MFS) profile" evidence="6">
    <location>
        <begin position="58"/>
        <end position="530"/>
    </location>
</feature>
<sequence length="543" mass="58011">MDSQRPDPGPKLCNLGSTEQNIRLASVTEAVPDPDHAHIASDAAGQARYASVRTRLAIMNALCLAVLCLALDNTILATAIPKITEDFNSMRQMGWYVSAYMLTLSSVTLVYGKLFTYYTIKWVYLTALALFEIGSLVCAVSPHSVALIIGRAVAGIGGSGLLVGSYLIVSVIVPVEKRPVYNSILTGIYSIGGVVGPLLGVGGVTALFLLLFFRADKPCKVPGRAAEQLLELDIVGLALLIPGVVSLFLVLQWGGATYPWANVRIIALLVLFGVLMLTFAAVEYWQQDRATIPPSLIKNRNIWGSMIFGAGTTASLIVLYYYLPIWFQSVKGASATMSGVMNIPLILSVAFTSVLTGWTVTALGYYLPFMYVSIILTSVGAGLLSTFKVDSGHPTWIGFQVLYGLGAGMAFGLPLIVVQVTLPTEKIPIGTALIAFIQTLSGALFNFVGQSVFQTHLLRFLSEEAPGLDADKIADAGAMAIRKIVEPDMVPVVLEAYNSAATHVFIITLTLAAASLLGVLPMRWVSVKAKEAEAESTGPAERL</sequence>
<keyword evidence="8" id="KW-1185">Reference proteome</keyword>
<evidence type="ECO:0000256" key="5">
    <source>
        <dbReference type="SAM" id="Phobius"/>
    </source>
</evidence>
<feature type="transmembrane region" description="Helical" evidence="5">
    <location>
        <begin position="261"/>
        <end position="282"/>
    </location>
</feature>
<feature type="transmembrane region" description="Helical" evidence="5">
    <location>
        <begin position="122"/>
        <end position="140"/>
    </location>
</feature>
<protein>
    <recommendedName>
        <fullName evidence="6">Major facilitator superfamily (MFS) profile domain-containing protein</fullName>
    </recommendedName>
</protein>
<name>A0A1L9Q4X7_ASPVE</name>
<evidence type="ECO:0000313" key="8">
    <source>
        <dbReference type="Proteomes" id="UP000184073"/>
    </source>
</evidence>
<organism evidence="7 8">
    <name type="scientific">Aspergillus versicolor CBS 583.65</name>
    <dbReference type="NCBI Taxonomy" id="1036611"/>
    <lineage>
        <taxon>Eukaryota</taxon>
        <taxon>Fungi</taxon>
        <taxon>Dikarya</taxon>
        <taxon>Ascomycota</taxon>
        <taxon>Pezizomycotina</taxon>
        <taxon>Eurotiomycetes</taxon>
        <taxon>Eurotiomycetidae</taxon>
        <taxon>Eurotiales</taxon>
        <taxon>Aspergillaceae</taxon>
        <taxon>Aspergillus</taxon>
        <taxon>Aspergillus subgen. Nidulantes</taxon>
    </lineage>
</organism>
<dbReference type="Proteomes" id="UP000184073">
    <property type="component" value="Unassembled WGS sequence"/>
</dbReference>
<evidence type="ECO:0000313" key="7">
    <source>
        <dbReference type="EMBL" id="OJJ08782.1"/>
    </source>
</evidence>
<dbReference type="CDD" id="cd17502">
    <property type="entry name" value="MFS_Azr1_MDR_like"/>
    <property type="match status" value="1"/>
</dbReference>
<evidence type="ECO:0000256" key="1">
    <source>
        <dbReference type="ARBA" id="ARBA00004141"/>
    </source>
</evidence>
<gene>
    <name evidence="7" type="ORF">ASPVEDRAFT_89992</name>
</gene>
<dbReference type="Gene3D" id="1.20.1250.20">
    <property type="entry name" value="MFS general substrate transporter like domains"/>
    <property type="match status" value="1"/>
</dbReference>
<dbReference type="GO" id="GO:0005886">
    <property type="term" value="C:plasma membrane"/>
    <property type="evidence" value="ECO:0007669"/>
    <property type="project" value="TreeGrafter"/>
</dbReference>
<dbReference type="EMBL" id="KV878141">
    <property type="protein sequence ID" value="OJJ08782.1"/>
    <property type="molecule type" value="Genomic_DNA"/>
</dbReference>
<feature type="transmembrane region" description="Helical" evidence="5">
    <location>
        <begin position="187"/>
        <end position="213"/>
    </location>
</feature>
<feature type="transmembrane region" description="Helical" evidence="5">
    <location>
        <begin position="429"/>
        <end position="448"/>
    </location>
</feature>
<dbReference type="InterPro" id="IPR020846">
    <property type="entry name" value="MFS_dom"/>
</dbReference>
<feature type="transmembrane region" description="Helical" evidence="5">
    <location>
        <begin position="234"/>
        <end position="255"/>
    </location>
</feature>
<dbReference type="GO" id="GO:0022857">
    <property type="term" value="F:transmembrane transporter activity"/>
    <property type="evidence" value="ECO:0007669"/>
    <property type="project" value="InterPro"/>
</dbReference>
<dbReference type="InterPro" id="IPR011701">
    <property type="entry name" value="MFS"/>
</dbReference>
<feature type="transmembrane region" description="Helical" evidence="5">
    <location>
        <begin position="57"/>
        <end position="81"/>
    </location>
</feature>
<dbReference type="FunFam" id="1.20.1250.20:FF:000196">
    <property type="entry name" value="MFS toxin efflux pump (AflT)"/>
    <property type="match status" value="1"/>
</dbReference>
<evidence type="ECO:0000256" key="2">
    <source>
        <dbReference type="ARBA" id="ARBA00022692"/>
    </source>
</evidence>
<reference evidence="8" key="1">
    <citation type="journal article" date="2017" name="Genome Biol.">
        <title>Comparative genomics reveals high biological diversity and specific adaptations in the industrially and medically important fungal genus Aspergillus.</title>
        <authorList>
            <person name="de Vries R.P."/>
            <person name="Riley R."/>
            <person name="Wiebenga A."/>
            <person name="Aguilar-Osorio G."/>
            <person name="Amillis S."/>
            <person name="Uchima C.A."/>
            <person name="Anderluh G."/>
            <person name="Asadollahi M."/>
            <person name="Askin M."/>
            <person name="Barry K."/>
            <person name="Battaglia E."/>
            <person name="Bayram O."/>
            <person name="Benocci T."/>
            <person name="Braus-Stromeyer S.A."/>
            <person name="Caldana C."/>
            <person name="Canovas D."/>
            <person name="Cerqueira G.C."/>
            <person name="Chen F."/>
            <person name="Chen W."/>
            <person name="Choi C."/>
            <person name="Clum A."/>
            <person name="Dos Santos R.A."/>
            <person name="Damasio A.R."/>
            <person name="Diallinas G."/>
            <person name="Emri T."/>
            <person name="Fekete E."/>
            <person name="Flipphi M."/>
            <person name="Freyberg S."/>
            <person name="Gallo A."/>
            <person name="Gournas C."/>
            <person name="Habgood R."/>
            <person name="Hainaut M."/>
            <person name="Harispe M.L."/>
            <person name="Henrissat B."/>
            <person name="Hilden K.S."/>
            <person name="Hope R."/>
            <person name="Hossain A."/>
            <person name="Karabika E."/>
            <person name="Karaffa L."/>
            <person name="Karanyi Z."/>
            <person name="Krasevec N."/>
            <person name="Kuo A."/>
            <person name="Kusch H."/>
            <person name="LaButti K."/>
            <person name="Lagendijk E.L."/>
            <person name="Lapidus A."/>
            <person name="Levasseur A."/>
            <person name="Lindquist E."/>
            <person name="Lipzen A."/>
            <person name="Logrieco A.F."/>
            <person name="MacCabe A."/>
            <person name="Maekelae M.R."/>
            <person name="Malavazi I."/>
            <person name="Melin P."/>
            <person name="Meyer V."/>
            <person name="Mielnichuk N."/>
            <person name="Miskei M."/>
            <person name="Molnar A.P."/>
            <person name="Mule G."/>
            <person name="Ngan C.Y."/>
            <person name="Orejas M."/>
            <person name="Orosz E."/>
            <person name="Ouedraogo J.P."/>
            <person name="Overkamp K.M."/>
            <person name="Park H.-S."/>
            <person name="Perrone G."/>
            <person name="Piumi F."/>
            <person name="Punt P.J."/>
            <person name="Ram A.F."/>
            <person name="Ramon A."/>
            <person name="Rauscher S."/>
            <person name="Record E."/>
            <person name="Riano-Pachon D.M."/>
            <person name="Robert V."/>
            <person name="Roehrig J."/>
            <person name="Ruller R."/>
            <person name="Salamov A."/>
            <person name="Salih N.S."/>
            <person name="Samson R.A."/>
            <person name="Sandor E."/>
            <person name="Sanguinetti M."/>
            <person name="Schuetze T."/>
            <person name="Sepcic K."/>
            <person name="Shelest E."/>
            <person name="Sherlock G."/>
            <person name="Sophianopoulou V."/>
            <person name="Squina F.M."/>
            <person name="Sun H."/>
            <person name="Susca A."/>
            <person name="Todd R.B."/>
            <person name="Tsang A."/>
            <person name="Unkles S.E."/>
            <person name="van de Wiele N."/>
            <person name="van Rossen-Uffink D."/>
            <person name="Oliveira J.V."/>
            <person name="Vesth T.C."/>
            <person name="Visser J."/>
            <person name="Yu J.-H."/>
            <person name="Zhou M."/>
            <person name="Andersen M.R."/>
            <person name="Archer D.B."/>
            <person name="Baker S.E."/>
            <person name="Benoit I."/>
            <person name="Brakhage A.A."/>
            <person name="Braus G.H."/>
            <person name="Fischer R."/>
            <person name="Frisvad J.C."/>
            <person name="Goldman G.H."/>
            <person name="Houbraken J."/>
            <person name="Oakley B."/>
            <person name="Pocsi I."/>
            <person name="Scazzocchio C."/>
            <person name="Seiboth B."/>
            <person name="vanKuyk P.A."/>
            <person name="Wortman J."/>
            <person name="Dyer P.S."/>
            <person name="Grigoriev I.V."/>
        </authorList>
    </citation>
    <scope>NUCLEOTIDE SEQUENCE [LARGE SCALE GENOMIC DNA]</scope>
    <source>
        <strain evidence="8">CBS 583.65</strain>
    </source>
</reference>
<keyword evidence="2 5" id="KW-0812">Transmembrane</keyword>
<dbReference type="Pfam" id="PF07690">
    <property type="entry name" value="MFS_1"/>
    <property type="match status" value="1"/>
</dbReference>
<accession>A0A1L9Q4X7</accession>
<feature type="transmembrane region" description="Helical" evidence="5">
    <location>
        <begin position="500"/>
        <end position="520"/>
    </location>
</feature>
<feature type="transmembrane region" description="Helical" evidence="5">
    <location>
        <begin position="152"/>
        <end position="175"/>
    </location>
</feature>
<dbReference type="PANTHER" id="PTHR23501">
    <property type="entry name" value="MAJOR FACILITATOR SUPERFAMILY"/>
    <property type="match status" value="1"/>
</dbReference>
<comment type="subcellular location">
    <subcellularLocation>
        <location evidence="1">Membrane</location>
        <topology evidence="1">Multi-pass membrane protein</topology>
    </subcellularLocation>
</comment>
<feature type="transmembrane region" description="Helical" evidence="5">
    <location>
        <begin position="365"/>
        <end position="384"/>
    </location>
</feature>
<feature type="transmembrane region" description="Helical" evidence="5">
    <location>
        <begin position="396"/>
        <end position="417"/>
    </location>
</feature>
<dbReference type="PROSITE" id="PS50850">
    <property type="entry name" value="MFS"/>
    <property type="match status" value="1"/>
</dbReference>